<evidence type="ECO:0000313" key="9">
    <source>
        <dbReference type="Proteomes" id="UP000053201"/>
    </source>
</evidence>
<dbReference type="OMA" id="ESKMHFY"/>
<name>A0A0L0HL57_SPIPD</name>
<feature type="coiled-coil region" evidence="6">
    <location>
        <begin position="303"/>
        <end position="394"/>
    </location>
</feature>
<evidence type="ECO:0008006" key="10">
    <source>
        <dbReference type="Google" id="ProtNLM"/>
    </source>
</evidence>
<dbReference type="GO" id="GO:0005737">
    <property type="term" value="C:cytoplasm"/>
    <property type="evidence" value="ECO:0007669"/>
    <property type="project" value="TreeGrafter"/>
</dbReference>
<organism evidence="8 9">
    <name type="scientific">Spizellomyces punctatus (strain DAOM BR117)</name>
    <dbReference type="NCBI Taxonomy" id="645134"/>
    <lineage>
        <taxon>Eukaryota</taxon>
        <taxon>Fungi</taxon>
        <taxon>Fungi incertae sedis</taxon>
        <taxon>Chytridiomycota</taxon>
        <taxon>Chytridiomycota incertae sedis</taxon>
        <taxon>Chytridiomycetes</taxon>
        <taxon>Spizellomycetales</taxon>
        <taxon>Spizellomycetaceae</taxon>
        <taxon>Spizellomyces</taxon>
    </lineage>
</organism>
<dbReference type="RefSeq" id="XP_016609827.1">
    <property type="nucleotide sequence ID" value="XM_016751841.1"/>
</dbReference>
<feature type="compositionally biased region" description="Basic residues" evidence="7">
    <location>
        <begin position="423"/>
        <end position="435"/>
    </location>
</feature>
<keyword evidence="9" id="KW-1185">Reference proteome</keyword>
<dbReference type="EMBL" id="KQ257454">
    <property type="protein sequence ID" value="KND01788.1"/>
    <property type="molecule type" value="Genomic_DNA"/>
</dbReference>
<dbReference type="InterPro" id="IPR042618">
    <property type="entry name" value="IQCG"/>
</dbReference>
<dbReference type="STRING" id="645134.A0A0L0HL57"/>
<dbReference type="Proteomes" id="UP000053201">
    <property type="component" value="Unassembled WGS sequence"/>
</dbReference>
<dbReference type="GO" id="GO:0031514">
    <property type="term" value="C:motile cilium"/>
    <property type="evidence" value="ECO:0007669"/>
    <property type="project" value="TreeGrafter"/>
</dbReference>
<dbReference type="OrthoDB" id="5227681at2759"/>
<keyword evidence="4" id="KW-0206">Cytoskeleton</keyword>
<dbReference type="GO" id="GO:0005856">
    <property type="term" value="C:cytoskeleton"/>
    <property type="evidence" value="ECO:0007669"/>
    <property type="project" value="UniProtKB-SubCell"/>
</dbReference>
<reference evidence="8 9" key="1">
    <citation type="submission" date="2009-08" db="EMBL/GenBank/DDBJ databases">
        <title>The Genome Sequence of Spizellomyces punctatus strain DAOM BR117.</title>
        <authorList>
            <consortium name="The Broad Institute Genome Sequencing Platform"/>
            <person name="Russ C."/>
            <person name="Cuomo C."/>
            <person name="Shea T."/>
            <person name="Young S.K."/>
            <person name="Zeng Q."/>
            <person name="Koehrsen M."/>
            <person name="Haas B."/>
            <person name="Borodovsky M."/>
            <person name="Guigo R."/>
            <person name="Alvarado L."/>
            <person name="Berlin A."/>
            <person name="Bochicchio J."/>
            <person name="Borenstein D."/>
            <person name="Chapman S."/>
            <person name="Chen Z."/>
            <person name="Engels R."/>
            <person name="Freedman E."/>
            <person name="Gellesch M."/>
            <person name="Goldberg J."/>
            <person name="Griggs A."/>
            <person name="Gujja S."/>
            <person name="Heiman D."/>
            <person name="Hepburn T."/>
            <person name="Howarth C."/>
            <person name="Jen D."/>
            <person name="Larson L."/>
            <person name="Lewis B."/>
            <person name="Mehta T."/>
            <person name="Park D."/>
            <person name="Pearson M."/>
            <person name="Roberts A."/>
            <person name="Saif S."/>
            <person name="Shenoy N."/>
            <person name="Sisk P."/>
            <person name="Stolte C."/>
            <person name="Sykes S."/>
            <person name="Thomson T."/>
            <person name="Walk T."/>
            <person name="White J."/>
            <person name="Yandava C."/>
            <person name="Burger G."/>
            <person name="Gray M.W."/>
            <person name="Holland P.W.H."/>
            <person name="King N."/>
            <person name="Lang F.B.F."/>
            <person name="Roger A.J."/>
            <person name="Ruiz-Trillo I."/>
            <person name="Lander E."/>
            <person name="Nusbaum C."/>
        </authorList>
    </citation>
    <scope>NUCLEOTIDE SEQUENCE [LARGE SCALE GENOMIC DNA]</scope>
    <source>
        <strain evidence="8 9">DAOM BR117</strain>
    </source>
</reference>
<dbReference type="AlphaFoldDB" id="A0A0L0HL57"/>
<evidence type="ECO:0000256" key="5">
    <source>
        <dbReference type="ARBA" id="ARBA00023273"/>
    </source>
</evidence>
<keyword evidence="3" id="KW-0963">Cytoplasm</keyword>
<gene>
    <name evidence="8" type="ORF">SPPG_03580</name>
</gene>
<sequence length="456" mass="51915">MLSSPALPSSLPPLPTRVPVGDAGPRVVTPDNATSQNDEEFLELLTGAASGGAIPLPPGKAQSYIAIFEDALEQLAVLGDIGGGGDGAVTGKAETRPLGDQITRILKDQRALEARYEQLLVEQDKLKKLPNKTKFKESQIAILDVTNELKQSSQVLATNLKSHPNVAKNLLKIQQERSALQTLIGRTIRELREHRFDSLMSTVEEEYKKRNTLQDTIDRERDASQLLRSLHKELSNEKKLLEDETNDRNQVIQQLKDTIQEINILTNSEQKYIKKETKAHENSVRQRCQHEETRLMEDKSVLSKRLEQEQRAHEKIVDFLTRQRETLERQIQDWMTKYEEDTEAKSTEIETLKQKRSQDLDKFEELLAAYEELEKIVEEDRANKQREAERLKIEKQRDMAARMVQRWWRRRLEAKKQSAKTVKSAKGKKGAKGKGGKATAPGTAQSKTRGKTPTKK</sequence>
<feature type="coiled-coil region" evidence="6">
    <location>
        <begin position="224"/>
        <end position="261"/>
    </location>
</feature>
<evidence type="ECO:0000256" key="3">
    <source>
        <dbReference type="ARBA" id="ARBA00022490"/>
    </source>
</evidence>
<feature type="region of interest" description="Disordered" evidence="7">
    <location>
        <begin position="1"/>
        <end position="35"/>
    </location>
</feature>
<evidence type="ECO:0000256" key="4">
    <source>
        <dbReference type="ARBA" id="ARBA00023212"/>
    </source>
</evidence>
<dbReference type="PANTHER" id="PTHR14871:SF1">
    <property type="entry name" value="DYNEIN REGULATORY COMPLEX PROTEIN 9"/>
    <property type="match status" value="1"/>
</dbReference>
<protein>
    <recommendedName>
        <fullName evidence="10">Dynein regulatory complex protein 9</fullName>
    </recommendedName>
</protein>
<evidence type="ECO:0000256" key="1">
    <source>
        <dbReference type="ARBA" id="ARBA00004245"/>
    </source>
</evidence>
<proteinExistence type="predicted"/>
<evidence type="ECO:0000313" key="8">
    <source>
        <dbReference type="EMBL" id="KND01788.1"/>
    </source>
</evidence>
<comment type="subcellular location">
    <subcellularLocation>
        <location evidence="2">Cell projection</location>
    </subcellularLocation>
    <subcellularLocation>
        <location evidence="1">Cytoplasm</location>
        <location evidence="1">Cytoskeleton</location>
    </subcellularLocation>
</comment>
<dbReference type="VEuPathDB" id="FungiDB:SPPG_03580"/>
<evidence type="ECO:0000256" key="6">
    <source>
        <dbReference type="SAM" id="Coils"/>
    </source>
</evidence>
<dbReference type="GeneID" id="27687086"/>
<evidence type="ECO:0000256" key="7">
    <source>
        <dbReference type="SAM" id="MobiDB-lite"/>
    </source>
</evidence>
<dbReference type="PANTHER" id="PTHR14871">
    <property type="entry name" value="DYNEIN REGULATORY COMPLEX PROTEIN 9"/>
    <property type="match status" value="1"/>
</dbReference>
<keyword evidence="5" id="KW-0966">Cell projection</keyword>
<dbReference type="eggNOG" id="ENOG502QQR7">
    <property type="taxonomic scope" value="Eukaryota"/>
</dbReference>
<evidence type="ECO:0000256" key="2">
    <source>
        <dbReference type="ARBA" id="ARBA00004316"/>
    </source>
</evidence>
<feature type="region of interest" description="Disordered" evidence="7">
    <location>
        <begin position="412"/>
        <end position="456"/>
    </location>
</feature>
<dbReference type="GO" id="GO:0044782">
    <property type="term" value="P:cilium organization"/>
    <property type="evidence" value="ECO:0007669"/>
    <property type="project" value="TreeGrafter"/>
</dbReference>
<dbReference type="InParanoid" id="A0A0L0HL57"/>
<accession>A0A0L0HL57</accession>
<keyword evidence="6" id="KW-0175">Coiled coil</keyword>